<name>A0A0G2FWV9_9PEZI</name>
<protein>
    <recommendedName>
        <fullName evidence="4">Secreted protein</fullName>
    </recommendedName>
</protein>
<organism evidence="2 3">
    <name type="scientific">Diaporthe ampelina</name>
    <dbReference type="NCBI Taxonomy" id="1214573"/>
    <lineage>
        <taxon>Eukaryota</taxon>
        <taxon>Fungi</taxon>
        <taxon>Dikarya</taxon>
        <taxon>Ascomycota</taxon>
        <taxon>Pezizomycotina</taxon>
        <taxon>Sordariomycetes</taxon>
        <taxon>Sordariomycetidae</taxon>
        <taxon>Diaporthales</taxon>
        <taxon>Diaporthaceae</taxon>
        <taxon>Diaporthe</taxon>
    </lineage>
</organism>
<evidence type="ECO:0000313" key="2">
    <source>
        <dbReference type="EMBL" id="KKY38511.1"/>
    </source>
</evidence>
<comment type="caution">
    <text evidence="2">The sequence shown here is derived from an EMBL/GenBank/DDBJ whole genome shotgun (WGS) entry which is preliminary data.</text>
</comment>
<dbReference type="OrthoDB" id="5167921at2759"/>
<accession>A0A0G2FWV9</accession>
<feature type="signal peptide" evidence="1">
    <location>
        <begin position="1"/>
        <end position="20"/>
    </location>
</feature>
<proteinExistence type="predicted"/>
<sequence>MKASNIIALAFACAPGLATARCFGGSNTRPDHGLEVIEFFYAAGCELQMNQLEGGKEFKKTGKSSDGKCLNVLVKNHGDKKTVSSNQAVDAWTREWVGCEHGGESSYDDKLEYV</sequence>
<keyword evidence="1" id="KW-0732">Signal</keyword>
<dbReference type="EMBL" id="LCUC01000057">
    <property type="protein sequence ID" value="KKY38511.1"/>
    <property type="molecule type" value="Genomic_DNA"/>
</dbReference>
<evidence type="ECO:0008006" key="4">
    <source>
        <dbReference type="Google" id="ProtNLM"/>
    </source>
</evidence>
<feature type="chain" id="PRO_5002544568" description="Secreted protein" evidence="1">
    <location>
        <begin position="21"/>
        <end position="114"/>
    </location>
</feature>
<reference evidence="2 3" key="2">
    <citation type="submission" date="2015-05" db="EMBL/GenBank/DDBJ databases">
        <authorList>
            <person name="Morales-Cruz A."/>
            <person name="Amrine K.C."/>
            <person name="Cantu D."/>
        </authorList>
    </citation>
    <scope>NUCLEOTIDE SEQUENCE [LARGE SCALE GENOMIC DNA]</scope>
    <source>
        <strain evidence="2">DA912</strain>
    </source>
</reference>
<dbReference type="AlphaFoldDB" id="A0A0G2FWV9"/>
<dbReference type="Proteomes" id="UP000034680">
    <property type="component" value="Unassembled WGS sequence"/>
</dbReference>
<gene>
    <name evidence="2" type="ORF">UCDDA912_g01503</name>
</gene>
<evidence type="ECO:0000313" key="3">
    <source>
        <dbReference type="Proteomes" id="UP000034680"/>
    </source>
</evidence>
<keyword evidence="3" id="KW-1185">Reference proteome</keyword>
<evidence type="ECO:0000256" key="1">
    <source>
        <dbReference type="SAM" id="SignalP"/>
    </source>
</evidence>
<reference evidence="2 3" key="1">
    <citation type="submission" date="2015-05" db="EMBL/GenBank/DDBJ databases">
        <title>Distinctive expansion of gene families associated with plant cell wall degradation and secondary metabolism in the genomes of grapevine trunk pathogens.</title>
        <authorList>
            <person name="Lawrence D.P."/>
            <person name="Travadon R."/>
            <person name="Rolshausen P.E."/>
            <person name="Baumgartner K."/>
        </authorList>
    </citation>
    <scope>NUCLEOTIDE SEQUENCE [LARGE SCALE GENOMIC DNA]</scope>
    <source>
        <strain evidence="2">DA912</strain>
    </source>
</reference>